<keyword evidence="1" id="KW-0175">Coiled coil</keyword>
<accession>A0A8J4RQH6</accession>
<evidence type="ECO:0000256" key="2">
    <source>
        <dbReference type="SAM" id="MobiDB-lite"/>
    </source>
</evidence>
<dbReference type="PANTHER" id="PTHR33701:SF2">
    <property type="entry name" value="TRANSMEMBRANE PROTEIN"/>
    <property type="match status" value="1"/>
</dbReference>
<feature type="compositionally biased region" description="Polar residues" evidence="2">
    <location>
        <begin position="132"/>
        <end position="141"/>
    </location>
</feature>
<organism evidence="3 4">
    <name type="scientific">Castanea mollissima</name>
    <name type="common">Chinese chestnut</name>
    <dbReference type="NCBI Taxonomy" id="60419"/>
    <lineage>
        <taxon>Eukaryota</taxon>
        <taxon>Viridiplantae</taxon>
        <taxon>Streptophyta</taxon>
        <taxon>Embryophyta</taxon>
        <taxon>Tracheophyta</taxon>
        <taxon>Spermatophyta</taxon>
        <taxon>Magnoliopsida</taxon>
        <taxon>eudicotyledons</taxon>
        <taxon>Gunneridae</taxon>
        <taxon>Pentapetalae</taxon>
        <taxon>rosids</taxon>
        <taxon>fabids</taxon>
        <taxon>Fagales</taxon>
        <taxon>Fagaceae</taxon>
        <taxon>Castanea</taxon>
    </lineage>
</organism>
<evidence type="ECO:0000313" key="4">
    <source>
        <dbReference type="Proteomes" id="UP000737018"/>
    </source>
</evidence>
<feature type="compositionally biased region" description="Low complexity" evidence="2">
    <location>
        <begin position="172"/>
        <end position="186"/>
    </location>
</feature>
<name>A0A8J4RQH6_9ROSI</name>
<comment type="caution">
    <text evidence="3">The sequence shown here is derived from an EMBL/GenBank/DDBJ whole genome shotgun (WGS) entry which is preliminary data.</text>
</comment>
<feature type="compositionally biased region" description="Low complexity" evidence="2">
    <location>
        <begin position="148"/>
        <end position="163"/>
    </location>
</feature>
<dbReference type="OrthoDB" id="1939750at2759"/>
<gene>
    <name evidence="3" type="ORF">CMV_005215</name>
</gene>
<feature type="compositionally biased region" description="Low complexity" evidence="2">
    <location>
        <begin position="103"/>
        <end position="122"/>
    </location>
</feature>
<feature type="region of interest" description="Disordered" evidence="2">
    <location>
        <begin position="95"/>
        <end position="226"/>
    </location>
</feature>
<dbReference type="Proteomes" id="UP000737018">
    <property type="component" value="Unassembled WGS sequence"/>
</dbReference>
<dbReference type="EMBL" id="JRKL02000461">
    <property type="protein sequence ID" value="KAF3971165.1"/>
    <property type="molecule type" value="Genomic_DNA"/>
</dbReference>
<sequence length="283" mass="31101">MAAVIGQREKNMIADSKWSDKKVEGDDGVRTVECLRGRLLAERQASRVAKENAELLGNKLIELENQLKEETKFRNKAEKKLKLLMKKLESLNISTISVESEQSSTSEKCEMSCMSSTSTSGSRHPEEDEPKSQFSSPQISKNLEHNVSETSTPTQSHSSPSTENDFSPEGTSSASASASASSNSNSNHDDPSHKLSPSSEDPRTDNHSCSSLKSSIVDNESDHEDDVDNSLALVPLSFPMTPKTVEVKPLNESVCEVLNALRNARKEIQSSMQRRHMVRVGPI</sequence>
<dbReference type="AlphaFoldDB" id="A0A8J4RQH6"/>
<evidence type="ECO:0000256" key="1">
    <source>
        <dbReference type="SAM" id="Coils"/>
    </source>
</evidence>
<protein>
    <submittedName>
        <fullName evidence="3">Uncharacterized protein</fullName>
    </submittedName>
</protein>
<feature type="compositionally biased region" description="Polar residues" evidence="2">
    <location>
        <begin position="207"/>
        <end position="218"/>
    </location>
</feature>
<proteinExistence type="predicted"/>
<evidence type="ECO:0000313" key="3">
    <source>
        <dbReference type="EMBL" id="KAF3971165.1"/>
    </source>
</evidence>
<dbReference type="PANTHER" id="PTHR33701">
    <property type="entry name" value="TRANSMEMBRANE PROTEIN"/>
    <property type="match status" value="1"/>
</dbReference>
<feature type="coiled-coil region" evidence="1">
    <location>
        <begin position="46"/>
        <end position="94"/>
    </location>
</feature>
<reference evidence="3" key="1">
    <citation type="submission" date="2020-03" db="EMBL/GenBank/DDBJ databases">
        <title>Castanea mollissima Vanexum genome sequencing.</title>
        <authorList>
            <person name="Staton M."/>
        </authorList>
    </citation>
    <scope>NUCLEOTIDE SEQUENCE</scope>
    <source>
        <tissue evidence="3">Leaf</tissue>
    </source>
</reference>
<keyword evidence="4" id="KW-1185">Reference proteome</keyword>